<comment type="caution">
    <text evidence="1">The sequence shown here is derived from an EMBL/GenBank/DDBJ whole genome shotgun (WGS) entry which is preliminary data.</text>
</comment>
<sequence>MKNQYKYSKPLRKANENPNLIELFAEIVEPDAIQVVIPASQRSKIDFDLNISWEDQSGARAGIVIRNNPWSFMTDMDPDAALTCEFPEYTNIVQAHLLDEEFGDKELFMWMIRKLEGLHTCTIARMLEDHGKLDVKTICNCIIPLVKESPTSQVSVLILDMQARFKYKVSYRKAWWAK</sequence>
<proteinExistence type="predicted"/>
<evidence type="ECO:0000313" key="1">
    <source>
        <dbReference type="EMBL" id="KAK5836185.1"/>
    </source>
</evidence>
<dbReference type="Proteomes" id="UP001358586">
    <property type="component" value="Chromosome 4"/>
</dbReference>
<keyword evidence="2" id="KW-1185">Reference proteome</keyword>
<dbReference type="EMBL" id="JARKNE010000004">
    <property type="protein sequence ID" value="KAK5836185.1"/>
    <property type="molecule type" value="Genomic_DNA"/>
</dbReference>
<accession>A0ABR0QA18</accession>
<protein>
    <submittedName>
        <fullName evidence="1">Uncharacterized protein</fullName>
    </submittedName>
</protein>
<name>A0ABR0QA18_GOSAR</name>
<evidence type="ECO:0000313" key="2">
    <source>
        <dbReference type="Proteomes" id="UP001358586"/>
    </source>
</evidence>
<organism evidence="1 2">
    <name type="scientific">Gossypium arboreum</name>
    <name type="common">Tree cotton</name>
    <name type="synonym">Gossypium nanking</name>
    <dbReference type="NCBI Taxonomy" id="29729"/>
    <lineage>
        <taxon>Eukaryota</taxon>
        <taxon>Viridiplantae</taxon>
        <taxon>Streptophyta</taxon>
        <taxon>Embryophyta</taxon>
        <taxon>Tracheophyta</taxon>
        <taxon>Spermatophyta</taxon>
        <taxon>Magnoliopsida</taxon>
        <taxon>eudicotyledons</taxon>
        <taxon>Gunneridae</taxon>
        <taxon>Pentapetalae</taxon>
        <taxon>rosids</taxon>
        <taxon>malvids</taxon>
        <taxon>Malvales</taxon>
        <taxon>Malvaceae</taxon>
        <taxon>Malvoideae</taxon>
        <taxon>Gossypium</taxon>
    </lineage>
</organism>
<gene>
    <name evidence="1" type="ORF">PVK06_011942</name>
</gene>
<reference evidence="1 2" key="1">
    <citation type="submission" date="2023-03" db="EMBL/GenBank/DDBJ databases">
        <title>WGS of Gossypium arboreum.</title>
        <authorList>
            <person name="Yu D."/>
        </authorList>
    </citation>
    <scope>NUCLEOTIDE SEQUENCE [LARGE SCALE GENOMIC DNA]</scope>
    <source>
        <tissue evidence="1">Leaf</tissue>
    </source>
</reference>